<dbReference type="GO" id="GO:0005730">
    <property type="term" value="C:nucleolus"/>
    <property type="evidence" value="ECO:0007669"/>
    <property type="project" value="EnsemblFungi"/>
</dbReference>
<dbReference type="InterPro" id="IPR032436">
    <property type="entry name" value="URB1_C"/>
</dbReference>
<dbReference type="PANTHER" id="PTHR13500">
    <property type="entry name" value="NUCLEOLAR PRERIBOSOMAL-ASSOCIATED PROTEIN 1"/>
    <property type="match status" value="1"/>
</dbReference>
<dbReference type="EMBL" id="HE616743">
    <property type="protein sequence ID" value="CCE90877.1"/>
    <property type="molecule type" value="Genomic_DNA"/>
</dbReference>
<organism evidence="4 5">
    <name type="scientific">Torulaspora delbrueckii</name>
    <name type="common">Yeast</name>
    <name type="synonym">Candida colliculosa</name>
    <dbReference type="NCBI Taxonomy" id="4950"/>
    <lineage>
        <taxon>Eukaryota</taxon>
        <taxon>Fungi</taxon>
        <taxon>Dikarya</taxon>
        <taxon>Ascomycota</taxon>
        <taxon>Saccharomycotina</taxon>
        <taxon>Saccharomycetes</taxon>
        <taxon>Saccharomycetales</taxon>
        <taxon>Saccharomycetaceae</taxon>
        <taxon>Torulaspora</taxon>
    </lineage>
</organism>
<dbReference type="OrthoDB" id="72892at2759"/>
<dbReference type="InterPro" id="IPR039844">
    <property type="entry name" value="URB1"/>
</dbReference>
<dbReference type="STRING" id="1076872.G8ZQI3"/>
<dbReference type="KEGG" id="tdl:TDEL_0B07480"/>
<dbReference type="InterPro" id="IPR059018">
    <property type="entry name" value="HEAT_URB1"/>
</dbReference>
<dbReference type="HOGENOM" id="CLU_003174_0_0_1"/>
<dbReference type="InterPro" id="IPR021714">
    <property type="entry name" value="URB1_N"/>
</dbReference>
<dbReference type="Pfam" id="PF11707">
    <property type="entry name" value="Npa1"/>
    <property type="match status" value="1"/>
</dbReference>
<gene>
    <name evidence="4" type="primary">TDEL0B07480</name>
    <name evidence="4" type="ORF">TDEL_0B07480</name>
</gene>
<dbReference type="InParanoid" id="G8ZQI3"/>
<dbReference type="PANTHER" id="PTHR13500:SF0">
    <property type="entry name" value="NUCLEOLAR PRE-RIBOSOMAL-ASSOCIATED PROTEIN 1"/>
    <property type="match status" value="1"/>
</dbReference>
<dbReference type="GeneID" id="11505271"/>
<protein>
    <recommendedName>
        <fullName evidence="6">Nucleolar pre-ribosomal-associated protein 1 C-terminal domain-containing protein</fullName>
    </recommendedName>
</protein>
<dbReference type="eggNOG" id="KOG1791">
    <property type="taxonomic scope" value="Eukaryota"/>
</dbReference>
<evidence type="ECO:0000259" key="2">
    <source>
        <dbReference type="Pfam" id="PF16201"/>
    </source>
</evidence>
<evidence type="ECO:0008006" key="6">
    <source>
        <dbReference type="Google" id="ProtNLM"/>
    </source>
</evidence>
<evidence type="ECO:0000313" key="5">
    <source>
        <dbReference type="Proteomes" id="UP000005627"/>
    </source>
</evidence>
<proteinExistence type="predicted"/>
<name>G8ZQI3_TORDE</name>
<feature type="domain" description="URB1 C-terminal" evidence="2">
    <location>
        <begin position="1409"/>
        <end position="1609"/>
    </location>
</feature>
<accession>G8ZQI3</accession>
<dbReference type="Pfam" id="PF26140">
    <property type="entry name" value="HEAT_URB1"/>
    <property type="match status" value="1"/>
</dbReference>
<dbReference type="GO" id="GO:0000466">
    <property type="term" value="P:maturation of 5.8S rRNA from tricistronic rRNA transcript (SSU-rRNA, 5.8S rRNA, LSU-rRNA)"/>
    <property type="evidence" value="ECO:0007669"/>
    <property type="project" value="EnsemblFungi"/>
</dbReference>
<dbReference type="Pfam" id="PF16201">
    <property type="entry name" value="NopRA1"/>
    <property type="match status" value="1"/>
</dbReference>
<reference evidence="4 5" key="1">
    <citation type="journal article" date="2011" name="Proc. Natl. Acad. Sci. U.S.A.">
        <title>Evolutionary erosion of yeast sex chromosomes by mating-type switching accidents.</title>
        <authorList>
            <person name="Gordon J.L."/>
            <person name="Armisen D."/>
            <person name="Proux-Wera E."/>
            <person name="Oheigeartaigh S.S."/>
            <person name="Byrne K.P."/>
            <person name="Wolfe K.H."/>
        </authorList>
    </citation>
    <scope>NUCLEOTIDE SEQUENCE [LARGE SCALE GENOMIC DNA]</scope>
    <source>
        <strain evidence="5">ATCC 10662 / CBS 1146 / NBRC 0425 / NCYC 2629 / NRRL Y-866</strain>
    </source>
</reference>
<dbReference type="RefSeq" id="XP_003680088.1">
    <property type="nucleotide sequence ID" value="XM_003680040.1"/>
</dbReference>
<dbReference type="Proteomes" id="UP000005627">
    <property type="component" value="Chromosome 2"/>
</dbReference>
<evidence type="ECO:0000259" key="3">
    <source>
        <dbReference type="Pfam" id="PF26140"/>
    </source>
</evidence>
<feature type="domain" description="URB1 central HEAT repeat" evidence="3">
    <location>
        <begin position="569"/>
        <end position="742"/>
    </location>
</feature>
<keyword evidence="5" id="KW-1185">Reference proteome</keyword>
<dbReference type="GO" id="GO:0000463">
    <property type="term" value="P:maturation of LSU-rRNA from tricistronic rRNA transcript (SSU-rRNA, 5.8S rRNA, LSU-rRNA)"/>
    <property type="evidence" value="ECO:0007669"/>
    <property type="project" value="EnsemblFungi"/>
</dbReference>
<evidence type="ECO:0000259" key="1">
    <source>
        <dbReference type="Pfam" id="PF11707"/>
    </source>
</evidence>
<evidence type="ECO:0000313" key="4">
    <source>
        <dbReference type="EMBL" id="CCE90877.1"/>
    </source>
</evidence>
<feature type="domain" description="URB1 N-terminal" evidence="1">
    <location>
        <begin position="60"/>
        <end position="389"/>
    </location>
</feature>
<dbReference type="FunCoup" id="G8ZQI3">
    <property type="interactions" value="363"/>
</dbReference>
<sequence length="1686" mass="192055">MSFDKESKTVPFAEKKLTQSSNVDDAVLNNLSSLISSFNEEADSKNFQPLIQFFQKGYVSQVIQLWSYYAQVNNHPKFSKSTTLLVNTLRLLDSDHNIHEYGSVLINLILTGHVRVLYRGLNNIRASLTNPILRLMKEIVCFNSGQHVEEFTANFDFSLPSLVKILSVNKADIPVINEEVSKNPRLSIRIEFLNFWLTLIAFCAPLPRKQLMTDNSKIMSAWFKLMDKLDPPDLMIRALDLFKDKILGESSYKRMTKCKILNELALSRIYSFYHSGDKALVKKVNEFFLDYGCNKKTNIAFPDDAVWFSESPFSGTHKGAEIVINQRPFKVYNKLLFNVLKFFKPWEDDMQANTVVKILDHVPELVAPYCTFLTSHGSHDPKMTSYWFGSTMIFGRIIRLEIPQFMKQADTDVTPSIPLVMESILPSPLTKLALTKALQHDRLVIRQLVCHLIVFAFQKLESVLELFETKGWTSAKNTLRNAFYLGVPDLSVILSVMNQSYNTNKSNKILQLSVSTILKYYSAIFPNFFSIKLPSSNIFVDIMQSDNFSGIELALLNNFLQFQELSGLQTKWWSNSSQERSIFTSLLNVARTAPLALTEKICQLLEDMFRGNVAFNRLLCSPQRALVHSLQLISSEAEGKDLTKIWSFLDETIQRCMKTPYKYVDMAASHSRVSPFIMALFEQWKFVKEDTEFGLPARWFSLYLRTMIICGEPESGIKLGVKTYLPEVCENYIESYLTPSAKSAHSPEESTFRSNIRQSSFLELIILSPYSDLKRIIRHPISRLDAVGLVFRINSLVKDSSIKCDTMFKSVVEELISKLTNYAETDRSFDSINARVFESIIQYVVKAKDLDEIAAKSLFVAHLMAKINQKIRPQDEHFGSSVFVWLQNNKYLLQVSDEEDLIYISSLLSCLTAAQSIQMLEEDKGMNFHLIKQLLKVLLKSDDASIPFSVIELLLKEASEESLQLASYCITEKKIHDLRAEDLLQLVLKNDLYSKVMESYVNSAYFSVTHLLPILPQISGPKLSLIVAVAVNGNEDKQAQDFVRKVINESYSSLNKYEFETSQIALTLYQFSPELLSDQDKISLIDYLINDYSGKYTAAAVALLVGIGNFEDPDVLKWLNKLMLYINRSFSSSLPFNPELVSALEVLGQLPENVWQKVNQKLLHSQLEVILSGEQVTNIKVLQYVLHVCLSGCIGEIQHGKLIQCLFSNEKNALQKKDAESYIKFLTTSVVYVLYLGDPAHCSNDAVQEHLLRNYEATVSGKDRLILKMLELIESNTSQSWTDGIYTWEFLDSVEDDYESVEVISKQKEGLVVTLKRQTVINTAINYSLDRPEIPLITPSDVKGSWKAITSFYERVEGGISVSSSETYDPLFLLLSSIQNEELVKRSKSEDGAIQYAFNVKAFLSSNIFQVIICSLGGEAELQAVALVLIKGMLSSLQEKSHLKDLRVIEFLLSRIVYTFYQIESAQVDKVHHIAPCIWFAISQLSTELTQTGSQLHEKAFRWVLSNPLIRPNDMPLLQELLYPKANLAEQGLFYRQLGWVLNCLEHALKIEQDVEQMKRMGVLEWLSNLTNLPYINGKMRSSITAIFFKCQRIDNSGSSLITRVASISTSELQALSLDYKTTKAEQEILRNQMNMRHLQKSLILQQQELNVNEVLAGHLVLLASNKRLRDWTEDDSGNIRKRMTK</sequence>